<proteinExistence type="inferred from homology"/>
<keyword evidence="8" id="KW-0808">Transferase</keyword>
<evidence type="ECO:0000256" key="7">
    <source>
        <dbReference type="PROSITE-ProRule" id="PRU00023"/>
    </source>
</evidence>
<dbReference type="InterPro" id="IPR036770">
    <property type="entry name" value="Ankyrin_rpt-contain_sf"/>
</dbReference>
<keyword evidence="8" id="KW-0012">Acyltransferase</keyword>
<feature type="region of interest" description="Disordered" evidence="9">
    <location>
        <begin position="1"/>
        <end position="21"/>
    </location>
</feature>
<feature type="repeat" description="ANK" evidence="7">
    <location>
        <begin position="132"/>
        <end position="164"/>
    </location>
</feature>
<dbReference type="SUPFAM" id="SSF48403">
    <property type="entry name" value="Ankyrin repeat"/>
    <property type="match status" value="1"/>
</dbReference>
<dbReference type="EMBL" id="JAQMWT010000317">
    <property type="protein sequence ID" value="KAJ8605201.1"/>
    <property type="molecule type" value="Genomic_DNA"/>
</dbReference>
<dbReference type="PROSITE" id="PS50216">
    <property type="entry name" value="DHHC"/>
    <property type="match status" value="1"/>
</dbReference>
<comment type="subcellular location">
    <subcellularLocation>
        <location evidence="1">Membrane</location>
        <topology evidence="1">Multi-pass membrane protein</topology>
    </subcellularLocation>
</comment>
<dbReference type="InterPro" id="IPR002110">
    <property type="entry name" value="Ankyrin_rpt"/>
</dbReference>
<comment type="domain">
    <text evidence="8">The DHHC domain is required for palmitoyltransferase activity.</text>
</comment>
<feature type="repeat" description="ANK" evidence="7">
    <location>
        <begin position="198"/>
        <end position="230"/>
    </location>
</feature>
<dbReference type="SMART" id="SM00248">
    <property type="entry name" value="ANK"/>
    <property type="match status" value="5"/>
</dbReference>
<accession>A0AAD7UG32</accession>
<dbReference type="GO" id="GO:0019706">
    <property type="term" value="F:protein-cysteine S-palmitoyltransferase activity"/>
    <property type="evidence" value="ECO:0007669"/>
    <property type="project" value="UniProtKB-EC"/>
</dbReference>
<dbReference type="PANTHER" id="PTHR24161">
    <property type="entry name" value="ANK_REP_REGION DOMAIN-CONTAINING PROTEIN-RELATED"/>
    <property type="match status" value="1"/>
</dbReference>
<reference evidence="11" key="1">
    <citation type="submission" date="2023-01" db="EMBL/GenBank/DDBJ databases">
        <title>Metagenome sequencing of chrysophaentin producing Chrysophaeum taylorii.</title>
        <authorList>
            <person name="Davison J."/>
            <person name="Bewley C."/>
        </authorList>
    </citation>
    <scope>NUCLEOTIDE SEQUENCE</scope>
    <source>
        <strain evidence="11">NIES-1699</strain>
    </source>
</reference>
<dbReference type="AlphaFoldDB" id="A0AAD7UG32"/>
<dbReference type="Gene3D" id="1.25.40.20">
    <property type="entry name" value="Ankyrin repeat-containing domain"/>
    <property type="match status" value="1"/>
</dbReference>
<gene>
    <name evidence="11" type="ORF">CTAYLR_000424</name>
</gene>
<keyword evidence="3" id="KW-0677">Repeat</keyword>
<evidence type="ECO:0000313" key="12">
    <source>
        <dbReference type="Proteomes" id="UP001230188"/>
    </source>
</evidence>
<keyword evidence="4 8" id="KW-1133">Transmembrane helix</keyword>
<protein>
    <recommendedName>
        <fullName evidence="8">Palmitoyltransferase</fullName>
        <ecNumber evidence="8">2.3.1.225</ecNumber>
    </recommendedName>
</protein>
<evidence type="ECO:0000256" key="9">
    <source>
        <dbReference type="SAM" id="MobiDB-lite"/>
    </source>
</evidence>
<comment type="caution">
    <text evidence="11">The sequence shown here is derived from an EMBL/GenBank/DDBJ whole genome shotgun (WGS) entry which is preliminary data.</text>
</comment>
<feature type="transmembrane region" description="Helical" evidence="8">
    <location>
        <begin position="376"/>
        <end position="399"/>
    </location>
</feature>
<dbReference type="Pfam" id="PF13637">
    <property type="entry name" value="Ank_4"/>
    <property type="match status" value="1"/>
</dbReference>
<feature type="transmembrane region" description="Helical" evidence="8">
    <location>
        <begin position="526"/>
        <end position="548"/>
    </location>
</feature>
<evidence type="ECO:0000256" key="1">
    <source>
        <dbReference type="ARBA" id="ARBA00004141"/>
    </source>
</evidence>
<keyword evidence="5 7" id="KW-0040">ANK repeat</keyword>
<dbReference type="Pfam" id="PF01529">
    <property type="entry name" value="DHHC"/>
    <property type="match status" value="1"/>
</dbReference>
<dbReference type="Pfam" id="PF12796">
    <property type="entry name" value="Ank_2"/>
    <property type="match status" value="1"/>
</dbReference>
<dbReference type="PROSITE" id="PS50297">
    <property type="entry name" value="ANK_REP_REGION"/>
    <property type="match status" value="3"/>
</dbReference>
<feature type="repeat" description="ANK" evidence="7">
    <location>
        <begin position="97"/>
        <end position="129"/>
    </location>
</feature>
<evidence type="ECO:0000256" key="5">
    <source>
        <dbReference type="ARBA" id="ARBA00023043"/>
    </source>
</evidence>
<feature type="transmembrane region" description="Helical" evidence="8">
    <location>
        <begin position="334"/>
        <end position="356"/>
    </location>
</feature>
<comment type="catalytic activity">
    <reaction evidence="8">
        <text>L-cysteinyl-[protein] + hexadecanoyl-CoA = S-hexadecanoyl-L-cysteinyl-[protein] + CoA</text>
        <dbReference type="Rhea" id="RHEA:36683"/>
        <dbReference type="Rhea" id="RHEA-COMP:10131"/>
        <dbReference type="Rhea" id="RHEA-COMP:11032"/>
        <dbReference type="ChEBI" id="CHEBI:29950"/>
        <dbReference type="ChEBI" id="CHEBI:57287"/>
        <dbReference type="ChEBI" id="CHEBI:57379"/>
        <dbReference type="ChEBI" id="CHEBI:74151"/>
        <dbReference type="EC" id="2.3.1.225"/>
    </reaction>
</comment>
<evidence type="ECO:0000313" key="11">
    <source>
        <dbReference type="EMBL" id="KAJ8605201.1"/>
    </source>
</evidence>
<evidence type="ECO:0000259" key="10">
    <source>
        <dbReference type="Pfam" id="PF01529"/>
    </source>
</evidence>
<feature type="repeat" description="ANK" evidence="7">
    <location>
        <begin position="165"/>
        <end position="197"/>
    </location>
</feature>
<evidence type="ECO:0000256" key="3">
    <source>
        <dbReference type="ARBA" id="ARBA00022737"/>
    </source>
</evidence>
<organism evidence="11 12">
    <name type="scientific">Chrysophaeum taylorii</name>
    <dbReference type="NCBI Taxonomy" id="2483200"/>
    <lineage>
        <taxon>Eukaryota</taxon>
        <taxon>Sar</taxon>
        <taxon>Stramenopiles</taxon>
        <taxon>Ochrophyta</taxon>
        <taxon>Pelagophyceae</taxon>
        <taxon>Pelagomonadales</taxon>
        <taxon>Pelagomonadaceae</taxon>
        <taxon>Chrysophaeum</taxon>
    </lineage>
</organism>
<evidence type="ECO:0000256" key="8">
    <source>
        <dbReference type="RuleBase" id="RU079119"/>
    </source>
</evidence>
<evidence type="ECO:0000256" key="2">
    <source>
        <dbReference type="ARBA" id="ARBA00022692"/>
    </source>
</evidence>
<feature type="repeat" description="ANK" evidence="7">
    <location>
        <begin position="231"/>
        <end position="252"/>
    </location>
</feature>
<feature type="domain" description="Palmitoyltransferase DHHC" evidence="10">
    <location>
        <begin position="451"/>
        <end position="564"/>
    </location>
</feature>
<keyword evidence="12" id="KW-1185">Reference proteome</keyword>
<evidence type="ECO:0000256" key="4">
    <source>
        <dbReference type="ARBA" id="ARBA00022989"/>
    </source>
</evidence>
<name>A0AAD7UG32_9STRA</name>
<dbReference type="PROSITE" id="PS50088">
    <property type="entry name" value="ANK_REPEAT"/>
    <property type="match status" value="5"/>
</dbReference>
<dbReference type="PANTHER" id="PTHR24161:SF17">
    <property type="entry name" value="PALMITOYLTRANSFERASE"/>
    <property type="match status" value="1"/>
</dbReference>
<comment type="similarity">
    <text evidence="8">Belongs to the DHHC palmitoyltransferase family.</text>
</comment>
<evidence type="ECO:0000256" key="6">
    <source>
        <dbReference type="ARBA" id="ARBA00023136"/>
    </source>
</evidence>
<dbReference type="Proteomes" id="UP001230188">
    <property type="component" value="Unassembled WGS sequence"/>
</dbReference>
<dbReference type="InterPro" id="IPR001594">
    <property type="entry name" value="Palmitoyltrfase_DHHC"/>
</dbReference>
<keyword evidence="6 8" id="KW-0472">Membrane</keyword>
<dbReference type="GO" id="GO:0000139">
    <property type="term" value="C:Golgi membrane"/>
    <property type="evidence" value="ECO:0007669"/>
    <property type="project" value="TreeGrafter"/>
</dbReference>
<keyword evidence="2 8" id="KW-0812">Transmembrane</keyword>
<sequence length="632" mass="70146">MMGARRGTVITTTGSGEHQHKVHKVQGTVVVEGGSAGDSTSCFSAGRVEAKDEEASVEKLFAAVKSGASRVHVESILKKLSASGAEPRAACAATDEGGHALTHWAAKRGDAILLEKLLERGAPADAPSRDEVGMRPLHWACTENRIACMRLLVAYGADVNARDLQGCTPLIIASQWGQADAVAYLVKIGADVRILDKNDDSALHWASYKGNLEIVGLLHHLGLAIDDADAYGQTPLHLAALCGNLSIAEYLLIDAPPADRATPRQMLDARDKKRKTPLDLAREKRRGAVARFLESQRPLCERGFLAFAREKMTLKACVYWFLGGSNPEAMKWPWAVMVFNKLVAQFFYFAYFLRFYAPVGGAVDAKGVSSDSFVDVPAVVHAINLNTQIVAWIAFVLAWRVDPGTIDGRMFDGALRRAYDAYFDRLVDGRQPPKVPSVKKLRGAPPPADHPTLCHSCHIQRPLRAKHCRVRRKCVMAFDHYCPYVGNAVGLYNYRYFFLYCLSFTLAALEWQYVAIAYQIRHGKDWALVATQVWFVPFILFGVAMVVYHAQLVGSNLTTNEHMNFHRYDYFRDPETLAFKNPYDHGFLANFIDRFFPTPLHNHPLILQVTAYLDDDDDGGPSTMMSKSLNNV</sequence>
<dbReference type="EC" id="2.3.1.225" evidence="8"/>
<feature type="transmembrane region" description="Helical" evidence="8">
    <location>
        <begin position="497"/>
        <end position="520"/>
    </location>
</feature>